<keyword evidence="1" id="KW-0732">Signal</keyword>
<sequence>MKKVHISIIIAFTLVLTSTFRANPEYDPTDLFPSHPEGYGLTISGQKHFLLYSIFGKKRQISPAVITNSKEDRLFDVVGPEIGSRDGIFRFKPKVNEFVLEQYSIYLYSYERDEITLVRSEVPREIFLQRSKMRNFIENELINEFQPDGGHNSGSSAASIVTP</sequence>
<evidence type="ECO:0000313" key="2">
    <source>
        <dbReference type="EMBL" id="MBK1880764.1"/>
    </source>
</evidence>
<feature type="signal peptide" evidence="1">
    <location>
        <begin position="1"/>
        <end position="22"/>
    </location>
</feature>
<organism evidence="2 3">
    <name type="scientific">Pelagicoccus mobilis</name>
    <dbReference type="NCBI Taxonomy" id="415221"/>
    <lineage>
        <taxon>Bacteria</taxon>
        <taxon>Pseudomonadati</taxon>
        <taxon>Verrucomicrobiota</taxon>
        <taxon>Opitutia</taxon>
        <taxon>Puniceicoccales</taxon>
        <taxon>Pelagicoccaceae</taxon>
        <taxon>Pelagicoccus</taxon>
    </lineage>
</organism>
<dbReference type="EMBL" id="JAENIL010000156">
    <property type="protein sequence ID" value="MBK1880764.1"/>
    <property type="molecule type" value="Genomic_DNA"/>
</dbReference>
<keyword evidence="3" id="KW-1185">Reference proteome</keyword>
<dbReference type="AlphaFoldDB" id="A0A934S7G7"/>
<dbReference type="RefSeq" id="WP_200360070.1">
    <property type="nucleotide sequence ID" value="NZ_JBHLTO010000013.1"/>
</dbReference>
<protein>
    <recommendedName>
        <fullName evidence="4">DUF2846 domain-containing protein</fullName>
    </recommendedName>
</protein>
<accession>A0A934S7G7</accession>
<feature type="chain" id="PRO_5037004431" description="DUF2846 domain-containing protein" evidence="1">
    <location>
        <begin position="23"/>
        <end position="163"/>
    </location>
</feature>
<reference evidence="2" key="1">
    <citation type="submission" date="2021-01" db="EMBL/GenBank/DDBJ databases">
        <title>Modified the classification status of verrucomicrobia.</title>
        <authorList>
            <person name="Feng X."/>
        </authorList>
    </citation>
    <scope>NUCLEOTIDE SEQUENCE</scope>
    <source>
        <strain evidence="2">KCTC 13126</strain>
    </source>
</reference>
<evidence type="ECO:0000256" key="1">
    <source>
        <dbReference type="SAM" id="SignalP"/>
    </source>
</evidence>
<proteinExistence type="predicted"/>
<gene>
    <name evidence="2" type="ORF">JIN87_28030</name>
</gene>
<comment type="caution">
    <text evidence="2">The sequence shown here is derived from an EMBL/GenBank/DDBJ whole genome shotgun (WGS) entry which is preliminary data.</text>
</comment>
<evidence type="ECO:0000313" key="3">
    <source>
        <dbReference type="Proteomes" id="UP000617628"/>
    </source>
</evidence>
<evidence type="ECO:0008006" key="4">
    <source>
        <dbReference type="Google" id="ProtNLM"/>
    </source>
</evidence>
<dbReference type="Proteomes" id="UP000617628">
    <property type="component" value="Unassembled WGS sequence"/>
</dbReference>
<name>A0A934S7G7_9BACT</name>